<organism evidence="3 4">
    <name type="scientific">Streptomyces poriferorum</name>
    <dbReference type="NCBI Taxonomy" id="2798799"/>
    <lineage>
        <taxon>Bacteria</taxon>
        <taxon>Bacillati</taxon>
        <taxon>Actinomycetota</taxon>
        <taxon>Actinomycetes</taxon>
        <taxon>Kitasatosporales</taxon>
        <taxon>Streptomycetaceae</taxon>
        <taxon>Streptomyces</taxon>
    </lineage>
</organism>
<feature type="region of interest" description="Disordered" evidence="1">
    <location>
        <begin position="23"/>
        <end position="50"/>
    </location>
</feature>
<sequence length="50" mass="4961">MSIRAVLVAALITGFLLGAADVQGHGATPPPTAPPHSGTEHRAAGFAVMP</sequence>
<accession>A0ABY9IZ75</accession>
<proteinExistence type="predicted"/>
<evidence type="ECO:0000313" key="3">
    <source>
        <dbReference type="EMBL" id="WLQ60832.1"/>
    </source>
</evidence>
<dbReference type="RefSeq" id="WP_306068995.1">
    <property type="nucleotide sequence ID" value="NZ_CP120988.1"/>
</dbReference>
<evidence type="ECO:0000256" key="1">
    <source>
        <dbReference type="SAM" id="MobiDB-lite"/>
    </source>
</evidence>
<keyword evidence="4" id="KW-1185">Reference proteome</keyword>
<evidence type="ECO:0000256" key="2">
    <source>
        <dbReference type="SAM" id="SignalP"/>
    </source>
</evidence>
<protein>
    <submittedName>
        <fullName evidence="3">Uncharacterized protein</fullName>
    </submittedName>
</protein>
<feature type="signal peptide" evidence="2">
    <location>
        <begin position="1"/>
        <end position="19"/>
    </location>
</feature>
<feature type="chain" id="PRO_5045308339" evidence="2">
    <location>
        <begin position="20"/>
        <end position="50"/>
    </location>
</feature>
<keyword evidence="2" id="KW-0732">Signal</keyword>
<dbReference type="Proteomes" id="UP001235744">
    <property type="component" value="Chromosome"/>
</dbReference>
<gene>
    <name evidence="3" type="ORF">P8A19_37785</name>
</gene>
<reference evidence="3 4" key="1">
    <citation type="submission" date="2023-03" db="EMBL/GenBank/DDBJ databases">
        <title>Isolation and description of six Streptomyces strains from soil environments, able to metabolize different microbial glucans.</title>
        <authorList>
            <person name="Widen T."/>
            <person name="Larsbrink J."/>
        </authorList>
    </citation>
    <scope>NUCLEOTIDE SEQUENCE [LARGE SCALE GENOMIC DNA]</scope>
    <source>
        <strain evidence="3 4">Alt2</strain>
    </source>
</reference>
<name>A0ABY9IZ75_9ACTN</name>
<dbReference type="EMBL" id="CP120988">
    <property type="protein sequence ID" value="WLQ60832.1"/>
    <property type="molecule type" value="Genomic_DNA"/>
</dbReference>
<evidence type="ECO:0000313" key="4">
    <source>
        <dbReference type="Proteomes" id="UP001235744"/>
    </source>
</evidence>